<comment type="caution">
    <text evidence="2">The sequence shown here is derived from an EMBL/GenBank/DDBJ whole genome shotgun (WGS) entry which is preliminary data.</text>
</comment>
<keyword evidence="1" id="KW-0472">Membrane</keyword>
<proteinExistence type="predicted"/>
<name>A0A2G9YYZ9_9BACT</name>
<dbReference type="Proteomes" id="UP000229952">
    <property type="component" value="Unassembled WGS sequence"/>
</dbReference>
<gene>
    <name evidence="2" type="ORF">COX35_00535</name>
</gene>
<protein>
    <submittedName>
        <fullName evidence="2">Uncharacterized protein</fullName>
    </submittedName>
</protein>
<dbReference type="AlphaFoldDB" id="A0A2G9YYZ9"/>
<evidence type="ECO:0000313" key="3">
    <source>
        <dbReference type="Proteomes" id="UP000229952"/>
    </source>
</evidence>
<keyword evidence="1" id="KW-1133">Transmembrane helix</keyword>
<evidence type="ECO:0000256" key="1">
    <source>
        <dbReference type="SAM" id="Phobius"/>
    </source>
</evidence>
<keyword evidence="1" id="KW-0812">Transmembrane</keyword>
<feature type="transmembrane region" description="Helical" evidence="1">
    <location>
        <begin position="30"/>
        <end position="47"/>
    </location>
</feature>
<evidence type="ECO:0000313" key="2">
    <source>
        <dbReference type="EMBL" id="PIP24484.1"/>
    </source>
</evidence>
<accession>A0A2G9YYZ9</accession>
<organism evidence="2 3">
    <name type="scientific">Candidatus Nealsonbacteria bacterium CG23_combo_of_CG06-09_8_20_14_all_37_18</name>
    <dbReference type="NCBI Taxonomy" id="1974720"/>
    <lineage>
        <taxon>Bacteria</taxon>
        <taxon>Candidatus Nealsoniibacteriota</taxon>
    </lineage>
</organism>
<reference evidence="2 3" key="1">
    <citation type="submission" date="2017-09" db="EMBL/GenBank/DDBJ databases">
        <title>Depth-based differentiation of microbial function through sediment-hosted aquifers and enrichment of novel symbionts in the deep terrestrial subsurface.</title>
        <authorList>
            <person name="Probst A.J."/>
            <person name="Ladd B."/>
            <person name="Jarett J.K."/>
            <person name="Geller-Mcgrath D.E."/>
            <person name="Sieber C.M."/>
            <person name="Emerson J.B."/>
            <person name="Anantharaman K."/>
            <person name="Thomas B.C."/>
            <person name="Malmstrom R."/>
            <person name="Stieglmeier M."/>
            <person name="Klingl A."/>
            <person name="Woyke T."/>
            <person name="Ryan C.M."/>
            <person name="Banfield J.F."/>
        </authorList>
    </citation>
    <scope>NUCLEOTIDE SEQUENCE [LARGE SCALE GENOMIC DNA]</scope>
    <source>
        <strain evidence="2">CG23_combo_of_CG06-09_8_20_14_all_37_18</strain>
    </source>
</reference>
<dbReference type="EMBL" id="PCRQ01000017">
    <property type="protein sequence ID" value="PIP24484.1"/>
    <property type="molecule type" value="Genomic_DNA"/>
</dbReference>
<sequence length="236" mass="26344">MGDNYFLVYLQGLQSRFGNIRKTKKKNIKLALAVCLLGLGLFFYALAEEKALVEKAVDSEKINLTKLDPLNRIGKGLVEKICQAPRSAVLCDGSKDEIKIGEEKKIKEMMSGHPMEKMAPYLAKENSQTASFLIAIAKKESNWGKRSPRKYGRDCYNYWGYRGGYKRTESGYSCFDSPEQAVKTVGGRIDNLIGKKIDTPAEMVVWKCGSDCNAAGGQAAANKWIADVGRYYRKLN</sequence>